<evidence type="ECO:0000313" key="2">
    <source>
        <dbReference type="EMBL" id="KAF2764668.1"/>
    </source>
</evidence>
<proteinExistence type="predicted"/>
<dbReference type="AlphaFoldDB" id="A0A6G1KWW9"/>
<reference evidence="2" key="1">
    <citation type="journal article" date="2020" name="Stud. Mycol.">
        <title>101 Dothideomycetes genomes: a test case for predicting lifestyles and emergence of pathogens.</title>
        <authorList>
            <person name="Haridas S."/>
            <person name="Albert R."/>
            <person name="Binder M."/>
            <person name="Bloem J."/>
            <person name="Labutti K."/>
            <person name="Salamov A."/>
            <person name="Andreopoulos B."/>
            <person name="Baker S."/>
            <person name="Barry K."/>
            <person name="Bills G."/>
            <person name="Bluhm B."/>
            <person name="Cannon C."/>
            <person name="Castanera R."/>
            <person name="Culley D."/>
            <person name="Daum C."/>
            <person name="Ezra D."/>
            <person name="Gonzalez J."/>
            <person name="Henrissat B."/>
            <person name="Kuo A."/>
            <person name="Liang C."/>
            <person name="Lipzen A."/>
            <person name="Lutzoni F."/>
            <person name="Magnuson J."/>
            <person name="Mondo S."/>
            <person name="Nolan M."/>
            <person name="Ohm R."/>
            <person name="Pangilinan J."/>
            <person name="Park H.-J."/>
            <person name="Ramirez L."/>
            <person name="Alfaro M."/>
            <person name="Sun H."/>
            <person name="Tritt A."/>
            <person name="Yoshinaga Y."/>
            <person name="Zwiers L.-H."/>
            <person name="Turgeon B."/>
            <person name="Goodwin S."/>
            <person name="Spatafora J."/>
            <person name="Crous P."/>
            <person name="Grigoriev I."/>
        </authorList>
    </citation>
    <scope>NUCLEOTIDE SEQUENCE</scope>
    <source>
        <strain evidence="2">CBS 116005</strain>
    </source>
</reference>
<evidence type="ECO:0000313" key="3">
    <source>
        <dbReference type="Proteomes" id="UP000799436"/>
    </source>
</evidence>
<evidence type="ECO:0000256" key="1">
    <source>
        <dbReference type="SAM" id="MobiDB-lite"/>
    </source>
</evidence>
<gene>
    <name evidence="2" type="ORF">EJ03DRAFT_378430</name>
</gene>
<accession>A0A6G1KWW9</accession>
<name>A0A6G1KWW9_9PEZI</name>
<keyword evidence="3" id="KW-1185">Reference proteome</keyword>
<dbReference type="Proteomes" id="UP000799436">
    <property type="component" value="Unassembled WGS sequence"/>
</dbReference>
<dbReference type="OrthoDB" id="5331170at2759"/>
<protein>
    <submittedName>
        <fullName evidence="2">Uncharacterized protein</fullName>
    </submittedName>
</protein>
<feature type="region of interest" description="Disordered" evidence="1">
    <location>
        <begin position="1"/>
        <end position="20"/>
    </location>
</feature>
<feature type="region of interest" description="Disordered" evidence="1">
    <location>
        <begin position="41"/>
        <end position="81"/>
    </location>
</feature>
<organism evidence="2 3">
    <name type="scientific">Teratosphaeria nubilosa</name>
    <dbReference type="NCBI Taxonomy" id="161662"/>
    <lineage>
        <taxon>Eukaryota</taxon>
        <taxon>Fungi</taxon>
        <taxon>Dikarya</taxon>
        <taxon>Ascomycota</taxon>
        <taxon>Pezizomycotina</taxon>
        <taxon>Dothideomycetes</taxon>
        <taxon>Dothideomycetidae</taxon>
        <taxon>Mycosphaerellales</taxon>
        <taxon>Teratosphaeriaceae</taxon>
        <taxon>Teratosphaeria</taxon>
    </lineage>
</organism>
<dbReference type="EMBL" id="ML995913">
    <property type="protein sequence ID" value="KAF2764668.1"/>
    <property type="molecule type" value="Genomic_DNA"/>
</dbReference>
<sequence length="242" mass="27544">MHPSSYHPTPRPIGENTQDNLRNNYTWQNWDHPPWHPHHWSLPDKGPRRSAPAESPYIDWSPQTGWHRPTPQGPQKIPGGFKAKKFWARPSDGKRRGAMGRLKDVVTGEGPDVFVVLNADRRALGRDLPHRALWAGWGVDGDGGGVDRDRTGAEGWWWEAPWVAGGRGRRYNFCTRRYEGVEERKRSRKEGRLWADARWAPGVAVARGDMEPECVRGEKGEWVTRVPGWAGRFAGGRPYGFE</sequence>